<proteinExistence type="predicted"/>
<accession>A0A6A5ZV85</accession>
<dbReference type="OrthoDB" id="4719016at2759"/>
<dbReference type="PANTHER" id="PTHR41773">
    <property type="entry name" value="GTP PYROPHOSPHATASE-RELATED"/>
    <property type="match status" value="1"/>
</dbReference>
<sequence length="526" mass="60968">MTTLEEPEIDHIRAAARQATWIANIEVPPPVKKFVEEEYSFEHYDRLAQYVEGVLKEDLKLGGVKQFKLSSRAKDPDSLKEKLIVRYEKKQYKDKDDIQKDVLDLAGVRIILYMPTADEYEKIEKVIQQRWGKDVKPKRHPPPPEEEKKEDKEEDRKEEKQKKKTKRKYQPRHLGYRAIHYRIPITEGLKAGKYRWQKNDVVEIQVVSALTHAWAEVGHDILYKSYVYGPPTFQEERTLDSLNGLIHSGDLLLEQFQEMLVKRTTAPFRHRAELTVYLREFFRVERDLLEEDDEDLTPAEFPRGEGVYILFKFLEKEEKNCPKDVRTALKELDYPYEYERKEQLIIQEFHNKPQLAADMSMVVCLIRHLLLGRKYQATRADPSAREMCAIMMSALTILQFSLGGAVDANAYLQKTTMSPAQMDSMNFLLDSNKRHATLQGQNDEEYVRPSLIKAWEWFRKEAETPASLCGLLFQLAEMGCRKELNAPDQIDQLQVGPLSRSSTVNMENNSAEPSASTEPPGPGITS</sequence>
<reference evidence="3" key="1">
    <citation type="journal article" date="2020" name="Stud. Mycol.">
        <title>101 Dothideomycetes genomes: a test case for predicting lifestyles and emergence of pathogens.</title>
        <authorList>
            <person name="Haridas S."/>
            <person name="Albert R."/>
            <person name="Binder M."/>
            <person name="Bloem J."/>
            <person name="Labutti K."/>
            <person name="Salamov A."/>
            <person name="Andreopoulos B."/>
            <person name="Baker S."/>
            <person name="Barry K."/>
            <person name="Bills G."/>
            <person name="Bluhm B."/>
            <person name="Cannon C."/>
            <person name="Castanera R."/>
            <person name="Culley D."/>
            <person name="Daum C."/>
            <person name="Ezra D."/>
            <person name="Gonzalez J."/>
            <person name="Henrissat B."/>
            <person name="Kuo A."/>
            <person name="Liang C."/>
            <person name="Lipzen A."/>
            <person name="Lutzoni F."/>
            <person name="Magnuson J."/>
            <person name="Mondo S."/>
            <person name="Nolan M."/>
            <person name="Ohm R."/>
            <person name="Pangilinan J."/>
            <person name="Park H.-J."/>
            <person name="Ramirez L."/>
            <person name="Alfaro M."/>
            <person name="Sun H."/>
            <person name="Tritt A."/>
            <person name="Yoshinaga Y."/>
            <person name="Zwiers L.-H."/>
            <person name="Turgeon B."/>
            <person name="Goodwin S."/>
            <person name="Spatafora J."/>
            <person name="Crous P."/>
            <person name="Grigoriev I."/>
        </authorList>
    </citation>
    <scope>NUCLEOTIDE SEQUENCE</scope>
    <source>
        <strain evidence="3">CBS 627.86</strain>
    </source>
</reference>
<protein>
    <recommendedName>
        <fullName evidence="2">RelA/SpoT domain-containing protein</fullName>
    </recommendedName>
</protein>
<feature type="region of interest" description="Disordered" evidence="1">
    <location>
        <begin position="132"/>
        <end position="169"/>
    </location>
</feature>
<feature type="compositionally biased region" description="Basic and acidic residues" evidence="1">
    <location>
        <begin position="142"/>
        <end position="161"/>
    </location>
</feature>
<dbReference type="EMBL" id="ML977310">
    <property type="protein sequence ID" value="KAF2122985.1"/>
    <property type="molecule type" value="Genomic_DNA"/>
</dbReference>
<dbReference type="AlphaFoldDB" id="A0A6A5ZV85"/>
<dbReference type="CDD" id="cd05399">
    <property type="entry name" value="NT_Rel-Spo_like"/>
    <property type="match status" value="1"/>
</dbReference>
<gene>
    <name evidence="3" type="ORF">BDV96DRAFT_561791</name>
</gene>
<dbReference type="SUPFAM" id="SSF81301">
    <property type="entry name" value="Nucleotidyltransferase"/>
    <property type="match status" value="1"/>
</dbReference>
<dbReference type="InterPro" id="IPR007685">
    <property type="entry name" value="RelA_SpoT"/>
</dbReference>
<dbReference type="Gene3D" id="3.30.460.10">
    <property type="entry name" value="Beta Polymerase, domain 2"/>
    <property type="match status" value="1"/>
</dbReference>
<dbReference type="PANTHER" id="PTHR41773:SF1">
    <property type="entry name" value="RELA_SPOT DOMAIN-CONTAINING PROTEIN"/>
    <property type="match status" value="1"/>
</dbReference>
<feature type="domain" description="RelA/SpoT" evidence="2">
    <location>
        <begin position="71"/>
        <end position="229"/>
    </location>
</feature>
<evidence type="ECO:0000256" key="1">
    <source>
        <dbReference type="SAM" id="MobiDB-lite"/>
    </source>
</evidence>
<dbReference type="Pfam" id="PF04607">
    <property type="entry name" value="RelA_SpoT"/>
    <property type="match status" value="1"/>
</dbReference>
<evidence type="ECO:0000313" key="4">
    <source>
        <dbReference type="Proteomes" id="UP000799770"/>
    </source>
</evidence>
<feature type="region of interest" description="Disordered" evidence="1">
    <location>
        <begin position="499"/>
        <end position="526"/>
    </location>
</feature>
<feature type="compositionally biased region" description="Polar residues" evidence="1">
    <location>
        <begin position="499"/>
        <end position="517"/>
    </location>
</feature>
<organism evidence="3 4">
    <name type="scientific">Lophiotrema nucula</name>
    <dbReference type="NCBI Taxonomy" id="690887"/>
    <lineage>
        <taxon>Eukaryota</taxon>
        <taxon>Fungi</taxon>
        <taxon>Dikarya</taxon>
        <taxon>Ascomycota</taxon>
        <taxon>Pezizomycotina</taxon>
        <taxon>Dothideomycetes</taxon>
        <taxon>Pleosporomycetidae</taxon>
        <taxon>Pleosporales</taxon>
        <taxon>Lophiotremataceae</taxon>
        <taxon>Lophiotrema</taxon>
    </lineage>
</organism>
<dbReference type="InterPro" id="IPR043519">
    <property type="entry name" value="NT_sf"/>
</dbReference>
<name>A0A6A5ZV85_9PLEO</name>
<dbReference type="SMART" id="SM00954">
    <property type="entry name" value="RelA_SpoT"/>
    <property type="match status" value="1"/>
</dbReference>
<keyword evidence="4" id="KW-1185">Reference proteome</keyword>
<evidence type="ECO:0000313" key="3">
    <source>
        <dbReference type="EMBL" id="KAF2122985.1"/>
    </source>
</evidence>
<dbReference type="GO" id="GO:0015969">
    <property type="term" value="P:guanosine tetraphosphate metabolic process"/>
    <property type="evidence" value="ECO:0007669"/>
    <property type="project" value="InterPro"/>
</dbReference>
<evidence type="ECO:0000259" key="2">
    <source>
        <dbReference type="SMART" id="SM00954"/>
    </source>
</evidence>
<dbReference type="Proteomes" id="UP000799770">
    <property type="component" value="Unassembled WGS sequence"/>
</dbReference>